<organism evidence="1 2">
    <name type="scientific">Gigaspora margarita</name>
    <dbReference type="NCBI Taxonomy" id="4874"/>
    <lineage>
        <taxon>Eukaryota</taxon>
        <taxon>Fungi</taxon>
        <taxon>Fungi incertae sedis</taxon>
        <taxon>Mucoromycota</taxon>
        <taxon>Glomeromycotina</taxon>
        <taxon>Glomeromycetes</taxon>
        <taxon>Diversisporales</taxon>
        <taxon>Gigasporaceae</taxon>
        <taxon>Gigaspora</taxon>
    </lineage>
</organism>
<proteinExistence type="predicted"/>
<sequence>NSVADSSQILSASTNSTRSKLFKIYQNMTKNLKDVPRVQLPNSVDIENGPSLKCKKTEELCEHLPEWKMPKLLLIINLKQMKLAQLKISNHEKIKKFLLAIKERVKDGQYKMLKPLRIWTKKCIILMKNKYAIEKSVLYNLYTNYN</sequence>
<protein>
    <submittedName>
        <fullName evidence="1">5050_t:CDS:1</fullName>
    </submittedName>
</protein>
<comment type="caution">
    <text evidence="1">The sequence shown here is derived from an EMBL/GenBank/DDBJ whole genome shotgun (WGS) entry which is preliminary data.</text>
</comment>
<evidence type="ECO:0000313" key="2">
    <source>
        <dbReference type="Proteomes" id="UP000789901"/>
    </source>
</evidence>
<keyword evidence="2" id="KW-1185">Reference proteome</keyword>
<accession>A0ABN7UKW6</accession>
<name>A0ABN7UKW6_GIGMA</name>
<dbReference type="Proteomes" id="UP000789901">
    <property type="component" value="Unassembled WGS sequence"/>
</dbReference>
<gene>
    <name evidence="1" type="ORF">GMARGA_LOCUS7097</name>
</gene>
<feature type="non-terminal residue" evidence="1">
    <location>
        <position position="1"/>
    </location>
</feature>
<dbReference type="EMBL" id="CAJVQB010003346">
    <property type="protein sequence ID" value="CAG8605513.1"/>
    <property type="molecule type" value="Genomic_DNA"/>
</dbReference>
<evidence type="ECO:0000313" key="1">
    <source>
        <dbReference type="EMBL" id="CAG8605513.1"/>
    </source>
</evidence>
<reference evidence="1 2" key="1">
    <citation type="submission" date="2021-06" db="EMBL/GenBank/DDBJ databases">
        <authorList>
            <person name="Kallberg Y."/>
            <person name="Tangrot J."/>
            <person name="Rosling A."/>
        </authorList>
    </citation>
    <scope>NUCLEOTIDE SEQUENCE [LARGE SCALE GENOMIC DNA]</scope>
    <source>
        <strain evidence="1 2">120-4 pot B 10/14</strain>
    </source>
</reference>